<dbReference type="EMBL" id="BSOW01000038">
    <property type="protein sequence ID" value="GLR90800.1"/>
    <property type="molecule type" value="Genomic_DNA"/>
</dbReference>
<sequence>MAEPFSRETQDLFDASDRAIAKSRELVDQRREMIAECERNRREQEARFTLRRAIWNSK</sequence>
<reference evidence="2" key="1">
    <citation type="journal article" date="2019" name="Int. J. Syst. Evol. Microbiol.">
        <title>The Global Catalogue of Microorganisms (GCM) 10K type strain sequencing project: providing services to taxonomists for standard genome sequencing and annotation.</title>
        <authorList>
            <consortium name="The Broad Institute Genomics Platform"/>
            <consortium name="The Broad Institute Genome Sequencing Center for Infectious Disease"/>
            <person name="Wu L."/>
            <person name="Ma J."/>
        </authorList>
    </citation>
    <scope>NUCLEOTIDE SEQUENCE [LARGE SCALE GENOMIC DNA]</scope>
    <source>
        <strain evidence="2">NBRC 102520</strain>
    </source>
</reference>
<gene>
    <name evidence="1" type="ORF">GCM10007857_75160</name>
</gene>
<keyword evidence="2" id="KW-1185">Reference proteome</keyword>
<evidence type="ECO:0000313" key="2">
    <source>
        <dbReference type="Proteomes" id="UP001156905"/>
    </source>
</evidence>
<comment type="caution">
    <text evidence="1">The sequence shown here is derived from an EMBL/GenBank/DDBJ whole genome shotgun (WGS) entry which is preliminary data.</text>
</comment>
<name>A0ABQ6B8U4_9BRAD</name>
<proteinExistence type="predicted"/>
<accession>A0ABQ6B8U4</accession>
<organism evidence="1 2">
    <name type="scientific">Bradyrhizobium iriomotense</name>
    <dbReference type="NCBI Taxonomy" id="441950"/>
    <lineage>
        <taxon>Bacteria</taxon>
        <taxon>Pseudomonadati</taxon>
        <taxon>Pseudomonadota</taxon>
        <taxon>Alphaproteobacteria</taxon>
        <taxon>Hyphomicrobiales</taxon>
        <taxon>Nitrobacteraceae</taxon>
        <taxon>Bradyrhizobium</taxon>
    </lineage>
</organism>
<evidence type="ECO:0000313" key="1">
    <source>
        <dbReference type="EMBL" id="GLR90800.1"/>
    </source>
</evidence>
<dbReference type="RefSeq" id="WP_284273872.1">
    <property type="nucleotide sequence ID" value="NZ_BSOW01000038.1"/>
</dbReference>
<protein>
    <submittedName>
        <fullName evidence="1">Uncharacterized protein</fullName>
    </submittedName>
</protein>
<dbReference type="Proteomes" id="UP001156905">
    <property type="component" value="Unassembled WGS sequence"/>
</dbReference>